<evidence type="ECO:0000313" key="7">
    <source>
        <dbReference type="EMBL" id="KAA8907163.1"/>
    </source>
</evidence>
<dbReference type="OMA" id="ITHEQEY"/>
<keyword evidence="3" id="KW-0378">Hydrolase</keyword>
<keyword evidence="8" id="KW-1185">Reference proteome</keyword>
<dbReference type="Pfam" id="PF02902">
    <property type="entry name" value="Peptidase_C48"/>
    <property type="match status" value="1"/>
</dbReference>
<feature type="domain" description="Ubiquitin-like protease family profile" evidence="6">
    <location>
        <begin position="252"/>
        <end position="410"/>
    </location>
</feature>
<dbReference type="PANTHER" id="PTHR12606:SF141">
    <property type="entry name" value="GH15225P-RELATED"/>
    <property type="match status" value="1"/>
</dbReference>
<dbReference type="EMBL" id="SWFT01000027">
    <property type="protein sequence ID" value="KAA8907163.1"/>
    <property type="molecule type" value="Genomic_DNA"/>
</dbReference>
<evidence type="ECO:0000256" key="2">
    <source>
        <dbReference type="ARBA" id="ARBA00022670"/>
    </source>
</evidence>
<dbReference type="FunFam" id="3.30.310.130:FF:000008">
    <property type="entry name" value="Ubiquitin-like-specific protease 1"/>
    <property type="match status" value="1"/>
</dbReference>
<proteinExistence type="inferred from homology"/>
<organism evidence="7 8">
    <name type="scientific">Diutina rugosa</name>
    <name type="common">Yeast</name>
    <name type="synonym">Candida rugosa</name>
    <dbReference type="NCBI Taxonomy" id="5481"/>
    <lineage>
        <taxon>Eukaryota</taxon>
        <taxon>Fungi</taxon>
        <taxon>Dikarya</taxon>
        <taxon>Ascomycota</taxon>
        <taxon>Saccharomycotina</taxon>
        <taxon>Pichiomycetes</taxon>
        <taxon>Debaryomycetaceae</taxon>
        <taxon>Diutina</taxon>
    </lineage>
</organism>
<dbReference type="OrthoDB" id="1939479at2759"/>
<dbReference type="VEuPathDB" id="FungiDB:DIURU_000847"/>
<comment type="caution">
    <text evidence="7">The sequence shown here is derived from an EMBL/GenBank/DDBJ whole genome shotgun (WGS) entry which is preliminary data.</text>
</comment>
<comment type="similarity">
    <text evidence="1">Belongs to the peptidase C48 family.</text>
</comment>
<name>A0A642V1Z4_DIURU</name>
<reference evidence="7 8" key="1">
    <citation type="submission" date="2019-07" db="EMBL/GenBank/DDBJ databases">
        <title>Genome assembly of two rare yeast pathogens: Diutina rugosa and Trichomonascus ciferrii.</title>
        <authorList>
            <person name="Mixao V."/>
            <person name="Saus E."/>
            <person name="Hansen A."/>
            <person name="Lass-Flor C."/>
            <person name="Gabaldon T."/>
        </authorList>
    </citation>
    <scope>NUCLEOTIDE SEQUENCE [LARGE SCALE GENOMIC DNA]</scope>
    <source>
        <strain evidence="7 8">CBS 613</strain>
    </source>
</reference>
<keyword evidence="4" id="KW-0788">Thiol protease</keyword>
<evidence type="ECO:0000256" key="3">
    <source>
        <dbReference type="ARBA" id="ARBA00022801"/>
    </source>
</evidence>
<feature type="compositionally biased region" description="Polar residues" evidence="5">
    <location>
        <begin position="97"/>
        <end position="120"/>
    </location>
</feature>
<feature type="region of interest" description="Disordered" evidence="5">
    <location>
        <begin position="93"/>
        <end position="122"/>
    </location>
</feature>
<dbReference type="GO" id="GO:0005634">
    <property type="term" value="C:nucleus"/>
    <property type="evidence" value="ECO:0007669"/>
    <property type="project" value="TreeGrafter"/>
</dbReference>
<dbReference type="Gene3D" id="1.10.418.20">
    <property type="match status" value="1"/>
</dbReference>
<feature type="region of interest" description="Disordered" evidence="5">
    <location>
        <begin position="51"/>
        <end position="76"/>
    </location>
</feature>
<dbReference type="SUPFAM" id="SSF54001">
    <property type="entry name" value="Cysteine proteinases"/>
    <property type="match status" value="1"/>
</dbReference>
<dbReference type="PROSITE" id="PS50600">
    <property type="entry name" value="ULP_PROTEASE"/>
    <property type="match status" value="1"/>
</dbReference>
<feature type="compositionally biased region" description="Polar residues" evidence="5">
    <location>
        <begin position="25"/>
        <end position="39"/>
    </location>
</feature>
<sequence length="441" mass="49348">MPSSAVLVSGPPLNEIDWEHEEGGNASSLAQHQPPQRQSLWDRVVSVVAGYLHPAQQPSPSPSPTPPSPSPLSQGLVHVPSQFIRSSTPLDADEISQPASISPPQVSTPEPQQPPNQLIPRNQAPVYGTSLFFGGVPKDYDDDDDDLMEIDAYEDIEVNDSVANDTYIKSVEQYYKNFAPPVNILDYSLEDVPAYSFNDHFADDDFLREVDRRRVAASKPTGVKPLTDSQLQQVTQAWQSRSAEPVASAFNIDITPNDLRTLADRQWLNDNVIDYYNNLVMEANPKVWVWTTHFYTTLAAKGYSGVARWARRKKLDLFTKDRVIVPININNTHWAVTVIDNDKRTITYYDSLDKSGSRSICVQLQEYMNGEANRLGKPAVTYDIIPHGGSPQQLNGYDCGVFTCTNSRMLASGSKLTYSQKDMKTIRRRMAFEILNTKLLP</sequence>
<evidence type="ECO:0000256" key="4">
    <source>
        <dbReference type="ARBA" id="ARBA00022807"/>
    </source>
</evidence>
<dbReference type="PANTHER" id="PTHR12606">
    <property type="entry name" value="SENTRIN/SUMO-SPECIFIC PROTEASE"/>
    <property type="match status" value="1"/>
</dbReference>
<dbReference type="GO" id="GO:0016929">
    <property type="term" value="F:deSUMOylase activity"/>
    <property type="evidence" value="ECO:0007669"/>
    <property type="project" value="TreeGrafter"/>
</dbReference>
<dbReference type="RefSeq" id="XP_034014514.1">
    <property type="nucleotide sequence ID" value="XM_034159140.1"/>
</dbReference>
<dbReference type="AlphaFoldDB" id="A0A642V1Z4"/>
<feature type="compositionally biased region" description="Pro residues" evidence="5">
    <location>
        <begin position="57"/>
        <end position="70"/>
    </location>
</feature>
<evidence type="ECO:0000313" key="8">
    <source>
        <dbReference type="Proteomes" id="UP000449547"/>
    </source>
</evidence>
<gene>
    <name evidence="7" type="ORF">DIURU_000847</name>
</gene>
<accession>A0A642V1Z4</accession>
<protein>
    <recommendedName>
        <fullName evidence="6">Ubiquitin-like protease family profile domain-containing protein</fullName>
    </recommendedName>
</protein>
<dbReference type="GeneID" id="54779500"/>
<evidence type="ECO:0000259" key="6">
    <source>
        <dbReference type="PROSITE" id="PS50600"/>
    </source>
</evidence>
<dbReference type="Gene3D" id="3.30.310.130">
    <property type="entry name" value="Ubiquitin-related"/>
    <property type="match status" value="1"/>
</dbReference>
<dbReference type="InterPro" id="IPR003653">
    <property type="entry name" value="Peptidase_C48_C"/>
</dbReference>
<feature type="region of interest" description="Disordered" evidence="5">
    <location>
        <begin position="1"/>
        <end position="39"/>
    </location>
</feature>
<dbReference type="GO" id="GO:0006508">
    <property type="term" value="P:proteolysis"/>
    <property type="evidence" value="ECO:0007669"/>
    <property type="project" value="UniProtKB-KW"/>
</dbReference>
<dbReference type="Proteomes" id="UP000449547">
    <property type="component" value="Unassembled WGS sequence"/>
</dbReference>
<keyword evidence="2" id="KW-0645">Protease</keyword>
<dbReference type="InterPro" id="IPR038765">
    <property type="entry name" value="Papain-like_cys_pep_sf"/>
</dbReference>
<evidence type="ECO:0000256" key="5">
    <source>
        <dbReference type="SAM" id="MobiDB-lite"/>
    </source>
</evidence>
<dbReference type="GO" id="GO:0016926">
    <property type="term" value="P:protein desumoylation"/>
    <property type="evidence" value="ECO:0007669"/>
    <property type="project" value="TreeGrafter"/>
</dbReference>
<evidence type="ECO:0000256" key="1">
    <source>
        <dbReference type="ARBA" id="ARBA00005234"/>
    </source>
</evidence>